<keyword evidence="3" id="KW-1185">Reference proteome</keyword>
<reference evidence="2" key="1">
    <citation type="journal article" date="2020" name="Stud. Mycol.">
        <title>101 Dothideomycetes genomes: a test case for predicting lifestyles and emergence of pathogens.</title>
        <authorList>
            <person name="Haridas S."/>
            <person name="Albert R."/>
            <person name="Binder M."/>
            <person name="Bloem J."/>
            <person name="Labutti K."/>
            <person name="Salamov A."/>
            <person name="Andreopoulos B."/>
            <person name="Baker S."/>
            <person name="Barry K."/>
            <person name="Bills G."/>
            <person name="Bluhm B."/>
            <person name="Cannon C."/>
            <person name="Castanera R."/>
            <person name="Culley D."/>
            <person name="Daum C."/>
            <person name="Ezra D."/>
            <person name="Gonzalez J."/>
            <person name="Henrissat B."/>
            <person name="Kuo A."/>
            <person name="Liang C."/>
            <person name="Lipzen A."/>
            <person name="Lutzoni F."/>
            <person name="Magnuson J."/>
            <person name="Mondo S."/>
            <person name="Nolan M."/>
            <person name="Ohm R."/>
            <person name="Pangilinan J."/>
            <person name="Park H.-J."/>
            <person name="Ramirez L."/>
            <person name="Alfaro M."/>
            <person name="Sun H."/>
            <person name="Tritt A."/>
            <person name="Yoshinaga Y."/>
            <person name="Zwiers L.-H."/>
            <person name="Turgeon B."/>
            <person name="Goodwin S."/>
            <person name="Spatafora J."/>
            <person name="Crous P."/>
            <person name="Grigoriev I."/>
        </authorList>
    </citation>
    <scope>NUCLEOTIDE SEQUENCE</scope>
    <source>
        <strain evidence="2">CBS 122367</strain>
    </source>
</reference>
<evidence type="ECO:0000256" key="1">
    <source>
        <dbReference type="SAM" id="MobiDB-lite"/>
    </source>
</evidence>
<accession>A0A6G1J281</accession>
<gene>
    <name evidence="2" type="ORF">K458DRAFT_389087</name>
</gene>
<sequence length="162" mass="18086">MRVRWSTRRNATSGAASGVGHRADCPAMGRMEKSVTSLGKLQCWTCFRYKNDESKAGELADSFIRNNDMKHENWVQNLYKLIFPGKNPMDFSCTAASTVCGPVPECSEFEAAGYVGGYYVFRSIDISHAYFREFQIQVLGVGIKNALAIDQIVAEFYSEPSD</sequence>
<protein>
    <submittedName>
        <fullName evidence="2">Uncharacterized protein</fullName>
    </submittedName>
</protein>
<name>A0A6G1J281_9PLEO</name>
<organism evidence="2 3">
    <name type="scientific">Lentithecium fluviatile CBS 122367</name>
    <dbReference type="NCBI Taxonomy" id="1168545"/>
    <lineage>
        <taxon>Eukaryota</taxon>
        <taxon>Fungi</taxon>
        <taxon>Dikarya</taxon>
        <taxon>Ascomycota</taxon>
        <taxon>Pezizomycotina</taxon>
        <taxon>Dothideomycetes</taxon>
        <taxon>Pleosporomycetidae</taxon>
        <taxon>Pleosporales</taxon>
        <taxon>Massarineae</taxon>
        <taxon>Lentitheciaceae</taxon>
        <taxon>Lentithecium</taxon>
    </lineage>
</organism>
<feature type="region of interest" description="Disordered" evidence="1">
    <location>
        <begin position="1"/>
        <end position="21"/>
    </location>
</feature>
<evidence type="ECO:0000313" key="3">
    <source>
        <dbReference type="Proteomes" id="UP000799291"/>
    </source>
</evidence>
<proteinExistence type="predicted"/>
<evidence type="ECO:0000313" key="2">
    <source>
        <dbReference type="EMBL" id="KAF2684626.1"/>
    </source>
</evidence>
<dbReference type="EMBL" id="MU005581">
    <property type="protein sequence ID" value="KAF2684626.1"/>
    <property type="molecule type" value="Genomic_DNA"/>
</dbReference>
<dbReference type="Proteomes" id="UP000799291">
    <property type="component" value="Unassembled WGS sequence"/>
</dbReference>
<dbReference type="AlphaFoldDB" id="A0A6G1J281"/>
<dbReference type="OrthoDB" id="3704882at2759"/>